<dbReference type="SMART" id="SM00355">
    <property type="entry name" value="ZnF_C2H2"/>
    <property type="match status" value="3"/>
</dbReference>
<evidence type="ECO:0000256" key="6">
    <source>
        <dbReference type="SAM" id="MobiDB-lite"/>
    </source>
</evidence>
<dbReference type="PANTHER" id="PTHR23235">
    <property type="entry name" value="KRUEPPEL-LIKE TRANSCRIPTION FACTOR"/>
    <property type="match status" value="1"/>
</dbReference>
<evidence type="ECO:0000256" key="3">
    <source>
        <dbReference type="ARBA" id="ARBA00022771"/>
    </source>
</evidence>
<feature type="domain" description="C2H2-type" evidence="7">
    <location>
        <begin position="187"/>
        <end position="214"/>
    </location>
</feature>
<evidence type="ECO:0000256" key="1">
    <source>
        <dbReference type="ARBA" id="ARBA00022723"/>
    </source>
</evidence>
<reference evidence="8" key="1">
    <citation type="submission" date="2025-08" db="UniProtKB">
        <authorList>
            <consortium name="Ensembl"/>
        </authorList>
    </citation>
    <scope>IDENTIFICATION</scope>
</reference>
<evidence type="ECO:0000259" key="7">
    <source>
        <dbReference type="PROSITE" id="PS50157"/>
    </source>
</evidence>
<keyword evidence="3 5" id="KW-0863">Zinc-finger</keyword>
<dbReference type="Gene3D" id="3.30.160.60">
    <property type="entry name" value="Classic Zinc Finger"/>
    <property type="match status" value="3"/>
</dbReference>
<dbReference type="InterPro" id="IPR013087">
    <property type="entry name" value="Znf_C2H2_type"/>
</dbReference>
<feature type="region of interest" description="Disordered" evidence="6">
    <location>
        <begin position="128"/>
        <end position="160"/>
    </location>
</feature>
<dbReference type="InterPro" id="IPR036236">
    <property type="entry name" value="Znf_C2H2_sf"/>
</dbReference>
<reference evidence="8" key="2">
    <citation type="submission" date="2025-09" db="UniProtKB">
        <authorList>
            <consortium name="Ensembl"/>
        </authorList>
    </citation>
    <scope>IDENTIFICATION</scope>
</reference>
<protein>
    <recommendedName>
        <fullName evidence="7">C2H2-type domain-containing protein</fullName>
    </recommendedName>
</protein>
<evidence type="ECO:0000256" key="4">
    <source>
        <dbReference type="ARBA" id="ARBA00022833"/>
    </source>
</evidence>
<keyword evidence="4" id="KW-0862">Zinc</keyword>
<sequence>MSSPIYCPPAKEEEVCWTEKEGLWLNIVVKEEDVTVKQEVEGEAVTVKEEEKDAFKVKEEEDVTIKEEDAVFGVKEGEITVTLKEEKEEHEQEEETGDLIQTISRRRCASFRRCCTPTVKEAEVCWTEKKEERPDSHSDSRKSPSEEPDTEMPKPARQHHCSYSGNSFTRLLHLKAHERIHTGEKPFHCSQCEKRFRWLTSLKKHERGHTQEKLYQCSLCGKSFTKLGGLTHTGGDKTYPTDPCVEKDLTG</sequence>
<proteinExistence type="predicted"/>
<dbReference type="PROSITE" id="PS50157">
    <property type="entry name" value="ZINC_FINGER_C2H2_2"/>
    <property type="match status" value="2"/>
</dbReference>
<dbReference type="AlphaFoldDB" id="A0A8C7DC33"/>
<dbReference type="GeneTree" id="ENSGT00940000154308"/>
<name>A0A8C7DC33_ONCKI</name>
<keyword evidence="9" id="KW-1185">Reference proteome</keyword>
<evidence type="ECO:0000313" key="9">
    <source>
        <dbReference type="Proteomes" id="UP000694557"/>
    </source>
</evidence>
<evidence type="ECO:0000313" key="8">
    <source>
        <dbReference type="Ensembl" id="ENSOKIP00005018394.1"/>
    </source>
</evidence>
<dbReference type="SUPFAM" id="SSF57667">
    <property type="entry name" value="beta-beta-alpha zinc fingers"/>
    <property type="match status" value="1"/>
</dbReference>
<keyword evidence="1" id="KW-0479">Metal-binding</keyword>
<feature type="compositionally biased region" description="Basic and acidic residues" evidence="6">
    <location>
        <begin position="128"/>
        <end position="145"/>
    </location>
</feature>
<evidence type="ECO:0000256" key="5">
    <source>
        <dbReference type="PROSITE-ProRule" id="PRU00042"/>
    </source>
</evidence>
<dbReference type="FunFam" id="3.30.160.60:FF:000624">
    <property type="entry name" value="zinc finger protein 697"/>
    <property type="match status" value="1"/>
</dbReference>
<dbReference type="Proteomes" id="UP000694557">
    <property type="component" value="Unassembled WGS sequence"/>
</dbReference>
<dbReference type="GO" id="GO:0008270">
    <property type="term" value="F:zinc ion binding"/>
    <property type="evidence" value="ECO:0007669"/>
    <property type="project" value="UniProtKB-KW"/>
</dbReference>
<keyword evidence="2" id="KW-0677">Repeat</keyword>
<evidence type="ECO:0000256" key="2">
    <source>
        <dbReference type="ARBA" id="ARBA00022737"/>
    </source>
</evidence>
<accession>A0A8C7DC33</accession>
<feature type="domain" description="C2H2-type" evidence="7">
    <location>
        <begin position="159"/>
        <end position="186"/>
    </location>
</feature>
<organism evidence="8 9">
    <name type="scientific">Oncorhynchus kisutch</name>
    <name type="common">Coho salmon</name>
    <name type="synonym">Salmo kisutch</name>
    <dbReference type="NCBI Taxonomy" id="8019"/>
    <lineage>
        <taxon>Eukaryota</taxon>
        <taxon>Metazoa</taxon>
        <taxon>Chordata</taxon>
        <taxon>Craniata</taxon>
        <taxon>Vertebrata</taxon>
        <taxon>Euteleostomi</taxon>
        <taxon>Actinopterygii</taxon>
        <taxon>Neopterygii</taxon>
        <taxon>Teleostei</taxon>
        <taxon>Protacanthopterygii</taxon>
        <taxon>Salmoniformes</taxon>
        <taxon>Salmonidae</taxon>
        <taxon>Salmoninae</taxon>
        <taxon>Oncorhynchus</taxon>
    </lineage>
</organism>
<dbReference type="PROSITE" id="PS00028">
    <property type="entry name" value="ZINC_FINGER_C2H2_1"/>
    <property type="match status" value="1"/>
</dbReference>
<dbReference type="Ensembl" id="ENSOKIT00005019609.1">
    <property type="protein sequence ID" value="ENSOKIP00005018394.1"/>
    <property type="gene ID" value="ENSOKIG00005008187.1"/>
</dbReference>